<dbReference type="InterPro" id="IPR036869">
    <property type="entry name" value="J_dom_sf"/>
</dbReference>
<evidence type="ECO:0000256" key="1">
    <source>
        <dbReference type="SAM" id="MobiDB-lite"/>
    </source>
</evidence>
<reference evidence="5" key="3">
    <citation type="submission" date="2016-03" db="UniProtKB">
        <authorList>
            <consortium name="EnsemblProtists"/>
        </authorList>
    </citation>
    <scope>IDENTIFICATION</scope>
</reference>
<dbReference type="SMART" id="SM00271">
    <property type="entry name" value="DnaJ"/>
    <property type="match status" value="1"/>
</dbReference>
<dbReference type="Proteomes" id="UP000011087">
    <property type="component" value="Unassembled WGS sequence"/>
</dbReference>
<dbReference type="InterPro" id="IPR044634">
    <property type="entry name" value="Zuotin/DnaJC2"/>
</dbReference>
<dbReference type="EMBL" id="JH993121">
    <property type="protein sequence ID" value="EKX34035.1"/>
    <property type="molecule type" value="Genomic_DNA"/>
</dbReference>
<organism evidence="4">
    <name type="scientific">Guillardia theta (strain CCMP2712)</name>
    <name type="common">Cryptophyte</name>
    <dbReference type="NCBI Taxonomy" id="905079"/>
    <lineage>
        <taxon>Eukaryota</taxon>
        <taxon>Cryptophyceae</taxon>
        <taxon>Pyrenomonadales</taxon>
        <taxon>Geminigeraceae</taxon>
        <taxon>Guillardia</taxon>
    </lineage>
</organism>
<dbReference type="eggNOG" id="KOG0724">
    <property type="taxonomic scope" value="Eukaryota"/>
</dbReference>
<dbReference type="PROSITE" id="PS00636">
    <property type="entry name" value="DNAJ_1"/>
    <property type="match status" value="1"/>
</dbReference>
<dbReference type="PANTHER" id="PTHR43999:SF1">
    <property type="entry name" value="DNAJ HOMOLOG SUBFAMILY C MEMBER 2"/>
    <property type="match status" value="1"/>
</dbReference>
<evidence type="ECO:0000313" key="6">
    <source>
        <dbReference type="Proteomes" id="UP000011087"/>
    </source>
</evidence>
<dbReference type="SUPFAM" id="SSF46565">
    <property type="entry name" value="Chaperone J-domain"/>
    <property type="match status" value="1"/>
</dbReference>
<dbReference type="Pfam" id="PF21884">
    <property type="entry name" value="ZUO1-like_ZHD"/>
    <property type="match status" value="1"/>
</dbReference>
<feature type="compositionally biased region" description="Basic and acidic residues" evidence="1">
    <location>
        <begin position="119"/>
        <end position="129"/>
    </location>
</feature>
<feature type="compositionally biased region" description="Basic and acidic residues" evidence="1">
    <location>
        <begin position="372"/>
        <end position="387"/>
    </location>
</feature>
<feature type="chain" id="PRO_5008769927" description="J domain-containing protein" evidence="2">
    <location>
        <begin position="21"/>
        <end position="557"/>
    </location>
</feature>
<reference evidence="6" key="2">
    <citation type="submission" date="2012-11" db="EMBL/GenBank/DDBJ databases">
        <authorList>
            <person name="Kuo A."/>
            <person name="Curtis B.A."/>
            <person name="Tanifuji G."/>
            <person name="Burki F."/>
            <person name="Gruber A."/>
            <person name="Irimia M."/>
            <person name="Maruyama S."/>
            <person name="Arias M.C."/>
            <person name="Ball S.G."/>
            <person name="Gile G.H."/>
            <person name="Hirakawa Y."/>
            <person name="Hopkins J.F."/>
            <person name="Rensing S.A."/>
            <person name="Schmutz J."/>
            <person name="Symeonidi A."/>
            <person name="Elias M."/>
            <person name="Eveleigh R.J."/>
            <person name="Herman E.K."/>
            <person name="Klute M.J."/>
            <person name="Nakayama T."/>
            <person name="Obornik M."/>
            <person name="Reyes-Prieto A."/>
            <person name="Armbrust E.V."/>
            <person name="Aves S.J."/>
            <person name="Beiko R.G."/>
            <person name="Coutinho P."/>
            <person name="Dacks J.B."/>
            <person name="Durnford D.G."/>
            <person name="Fast N.M."/>
            <person name="Green B.R."/>
            <person name="Grisdale C."/>
            <person name="Hempe F."/>
            <person name="Henrissat B."/>
            <person name="Hoppner M.P."/>
            <person name="Ishida K.-I."/>
            <person name="Kim E."/>
            <person name="Koreny L."/>
            <person name="Kroth P.G."/>
            <person name="Liu Y."/>
            <person name="Malik S.-B."/>
            <person name="Maier U.G."/>
            <person name="McRose D."/>
            <person name="Mock T."/>
            <person name="Neilson J.A."/>
            <person name="Onodera N.T."/>
            <person name="Poole A.M."/>
            <person name="Pritham E.J."/>
            <person name="Richards T.A."/>
            <person name="Rocap G."/>
            <person name="Roy S.W."/>
            <person name="Sarai C."/>
            <person name="Schaack S."/>
            <person name="Shirato S."/>
            <person name="Slamovits C.H."/>
            <person name="Spencer D.F."/>
            <person name="Suzuki S."/>
            <person name="Worden A.Z."/>
            <person name="Zauner S."/>
            <person name="Barry K."/>
            <person name="Bell C."/>
            <person name="Bharti A.K."/>
            <person name="Crow J.A."/>
            <person name="Grimwood J."/>
            <person name="Kramer R."/>
            <person name="Lindquist E."/>
            <person name="Lucas S."/>
            <person name="Salamov A."/>
            <person name="McFadden G.I."/>
            <person name="Lane C.E."/>
            <person name="Keeling P.J."/>
            <person name="Gray M.W."/>
            <person name="Grigoriev I.V."/>
            <person name="Archibald J.M."/>
        </authorList>
    </citation>
    <scope>NUCLEOTIDE SEQUENCE</scope>
    <source>
        <strain evidence="6">CCMP2712</strain>
    </source>
</reference>
<gene>
    <name evidence="4" type="ORF">GUITHDRAFT_147494</name>
</gene>
<dbReference type="InterPro" id="IPR018253">
    <property type="entry name" value="DnaJ_domain_CS"/>
</dbReference>
<dbReference type="GO" id="GO:0030544">
    <property type="term" value="F:Hsp70 protein binding"/>
    <property type="evidence" value="ECO:0007669"/>
    <property type="project" value="InterPro"/>
</dbReference>
<feature type="signal peptide" evidence="2">
    <location>
        <begin position="1"/>
        <end position="20"/>
    </location>
</feature>
<dbReference type="EnsemblProtists" id="EKX34035">
    <property type="protein sequence ID" value="EKX34035"/>
    <property type="gene ID" value="GUITHDRAFT_147494"/>
</dbReference>
<dbReference type="GO" id="GO:0005829">
    <property type="term" value="C:cytosol"/>
    <property type="evidence" value="ECO:0007669"/>
    <property type="project" value="TreeGrafter"/>
</dbReference>
<dbReference type="GeneID" id="17290784"/>
<dbReference type="HOGENOM" id="CLU_489557_0_0_1"/>
<dbReference type="KEGG" id="gtt:GUITHDRAFT_147494"/>
<dbReference type="PaxDb" id="55529-EKX34035"/>
<evidence type="ECO:0000256" key="2">
    <source>
        <dbReference type="SAM" id="SignalP"/>
    </source>
</evidence>
<dbReference type="InterPro" id="IPR001623">
    <property type="entry name" value="DnaJ_domain"/>
</dbReference>
<evidence type="ECO:0000259" key="3">
    <source>
        <dbReference type="PROSITE" id="PS50076"/>
    </source>
</evidence>
<dbReference type="PROSITE" id="PS50076">
    <property type="entry name" value="DNAJ_2"/>
    <property type="match status" value="1"/>
</dbReference>
<dbReference type="InterPro" id="IPR054076">
    <property type="entry name" value="ZUO1-like_ZHD"/>
</dbReference>
<keyword evidence="6" id="KW-1185">Reference proteome</keyword>
<dbReference type="Gene3D" id="1.10.287.110">
    <property type="entry name" value="DnaJ domain"/>
    <property type="match status" value="1"/>
</dbReference>
<feature type="domain" description="J" evidence="3">
    <location>
        <begin position="148"/>
        <end position="221"/>
    </location>
</feature>
<dbReference type="GO" id="GO:0043022">
    <property type="term" value="F:ribosome binding"/>
    <property type="evidence" value="ECO:0007669"/>
    <property type="project" value="InterPro"/>
</dbReference>
<dbReference type="GO" id="GO:0051083">
    <property type="term" value="P:'de novo' cotranslational protein folding"/>
    <property type="evidence" value="ECO:0007669"/>
    <property type="project" value="InterPro"/>
</dbReference>
<dbReference type="RefSeq" id="XP_005821015.1">
    <property type="nucleotide sequence ID" value="XM_005820958.1"/>
</dbReference>
<dbReference type="STRING" id="905079.L1IDX7"/>
<feature type="compositionally biased region" description="Acidic residues" evidence="1">
    <location>
        <begin position="106"/>
        <end position="118"/>
    </location>
</feature>
<sequence>MVAWAWRVTTWLALMLTAWAGEERGGLRGAGRAGCLAHAGVVPRGLRQSHDDASGTSPFRVVTLPVSRGLQNEVVGSIAAPIRRESYEHAGRSYEERRMRHLGAELDSEKDDEGDGGDGESKDADAKRRERRLHGIDAVKRALAGEDDLYSLLGLGERRWQAGEDELKKAYHRTSLLCHPDKVVRHGLGSVEAADEAYKRINRAYQILSDKSKRMGYDAVDTCTDHLPTEEEINEGGFFPVMSHYFEVNARWSTNPHVPGLGDENTTWAEVEKFYNFWENFQTWRDFTFQADEKLESAQNRWERRAMIKDHDKEIKMKRIEEANRIQSLVRMAKAHDPRIAERERMKKLEKERKKAMRQAMKLKEQPVNNQDTEKEKEEKEQLAEREEKVKAKQAYKENKFHARKARQAMRQISKEICDDGDVPGLNMEELLQDSDPNALRVLASDLGRILQGQEALLWQCKASGESLCLNRIRDPSCDDLLQNQERVKKEDLLDEDYCQLTGEGKDKKERCALALDVLKEAAKLLSEEKETMHRAAERASVLFNITPDTFVVNSST</sequence>
<dbReference type="PANTHER" id="PTHR43999">
    <property type="entry name" value="DNAJ HOMOLOG SUBFAMILY C MEMBER 2"/>
    <property type="match status" value="1"/>
</dbReference>
<evidence type="ECO:0000313" key="4">
    <source>
        <dbReference type="EMBL" id="EKX34035.1"/>
    </source>
</evidence>
<evidence type="ECO:0000313" key="5">
    <source>
        <dbReference type="EnsemblProtists" id="EKX34035"/>
    </source>
</evidence>
<name>L1IDX7_GUITC</name>
<dbReference type="GO" id="GO:0006450">
    <property type="term" value="P:regulation of translational fidelity"/>
    <property type="evidence" value="ECO:0007669"/>
    <property type="project" value="InterPro"/>
</dbReference>
<dbReference type="Pfam" id="PF00226">
    <property type="entry name" value="DnaJ"/>
    <property type="match status" value="1"/>
</dbReference>
<keyword evidence="2" id="KW-0732">Signal</keyword>
<dbReference type="CDD" id="cd06257">
    <property type="entry name" value="DnaJ"/>
    <property type="match status" value="1"/>
</dbReference>
<accession>L1IDX7</accession>
<feature type="region of interest" description="Disordered" evidence="1">
    <location>
        <begin position="104"/>
        <end position="129"/>
    </location>
</feature>
<dbReference type="PRINTS" id="PR00625">
    <property type="entry name" value="JDOMAIN"/>
</dbReference>
<feature type="region of interest" description="Disordered" evidence="1">
    <location>
        <begin position="359"/>
        <end position="387"/>
    </location>
</feature>
<dbReference type="AlphaFoldDB" id="L1IDX7"/>
<proteinExistence type="predicted"/>
<protein>
    <recommendedName>
        <fullName evidence="3">J domain-containing protein</fullName>
    </recommendedName>
</protein>
<dbReference type="OrthoDB" id="1690618at2759"/>
<reference evidence="4 6" key="1">
    <citation type="journal article" date="2012" name="Nature">
        <title>Algal genomes reveal evolutionary mosaicism and the fate of nucleomorphs.</title>
        <authorList>
            <consortium name="DOE Joint Genome Institute"/>
            <person name="Curtis B.A."/>
            <person name="Tanifuji G."/>
            <person name="Burki F."/>
            <person name="Gruber A."/>
            <person name="Irimia M."/>
            <person name="Maruyama S."/>
            <person name="Arias M.C."/>
            <person name="Ball S.G."/>
            <person name="Gile G.H."/>
            <person name="Hirakawa Y."/>
            <person name="Hopkins J.F."/>
            <person name="Kuo A."/>
            <person name="Rensing S.A."/>
            <person name="Schmutz J."/>
            <person name="Symeonidi A."/>
            <person name="Elias M."/>
            <person name="Eveleigh R.J."/>
            <person name="Herman E.K."/>
            <person name="Klute M.J."/>
            <person name="Nakayama T."/>
            <person name="Obornik M."/>
            <person name="Reyes-Prieto A."/>
            <person name="Armbrust E.V."/>
            <person name="Aves S.J."/>
            <person name="Beiko R.G."/>
            <person name="Coutinho P."/>
            <person name="Dacks J.B."/>
            <person name="Durnford D.G."/>
            <person name="Fast N.M."/>
            <person name="Green B.R."/>
            <person name="Grisdale C.J."/>
            <person name="Hempel F."/>
            <person name="Henrissat B."/>
            <person name="Hoppner M.P."/>
            <person name="Ishida K."/>
            <person name="Kim E."/>
            <person name="Koreny L."/>
            <person name="Kroth P.G."/>
            <person name="Liu Y."/>
            <person name="Malik S.B."/>
            <person name="Maier U.G."/>
            <person name="McRose D."/>
            <person name="Mock T."/>
            <person name="Neilson J.A."/>
            <person name="Onodera N.T."/>
            <person name="Poole A.M."/>
            <person name="Pritham E.J."/>
            <person name="Richards T.A."/>
            <person name="Rocap G."/>
            <person name="Roy S.W."/>
            <person name="Sarai C."/>
            <person name="Schaack S."/>
            <person name="Shirato S."/>
            <person name="Slamovits C.H."/>
            <person name="Spencer D.F."/>
            <person name="Suzuki S."/>
            <person name="Worden A.Z."/>
            <person name="Zauner S."/>
            <person name="Barry K."/>
            <person name="Bell C."/>
            <person name="Bharti A.K."/>
            <person name="Crow J.A."/>
            <person name="Grimwood J."/>
            <person name="Kramer R."/>
            <person name="Lindquist E."/>
            <person name="Lucas S."/>
            <person name="Salamov A."/>
            <person name="McFadden G.I."/>
            <person name="Lane C.E."/>
            <person name="Keeling P.J."/>
            <person name="Gray M.W."/>
            <person name="Grigoriev I.V."/>
            <person name="Archibald J.M."/>
        </authorList>
    </citation>
    <scope>NUCLEOTIDE SEQUENCE</scope>
    <source>
        <strain evidence="4 6">CCMP2712</strain>
    </source>
</reference>